<dbReference type="EMBL" id="KL596619">
    <property type="protein sequence ID" value="KER34183.1"/>
    <property type="molecule type" value="Genomic_DNA"/>
</dbReference>
<dbReference type="GO" id="GO:0005929">
    <property type="term" value="C:cilium"/>
    <property type="evidence" value="ECO:0007669"/>
    <property type="project" value="TreeGrafter"/>
</dbReference>
<dbReference type="SUPFAM" id="SSF49785">
    <property type="entry name" value="Galactose-binding domain-like"/>
    <property type="match status" value="1"/>
</dbReference>
<dbReference type="GO" id="GO:0042073">
    <property type="term" value="P:intraciliary transport"/>
    <property type="evidence" value="ECO:0007669"/>
    <property type="project" value="InterPro"/>
</dbReference>
<sequence length="134" mass="15297">MLSSSSHADKFVKLATSLDEQHPPENVLDSDDKSFWITTGMFPQMLVLSLTENTKVGNVTVISSCIKNMWVEVSSNPDPEEFDLKSELTIPYTDGHLQITEVRVNEQNMRHLRLTIRSGYDHFVAVYKVLIDRK</sequence>
<dbReference type="PANTHER" id="PTHR33906:SF1">
    <property type="entry name" value="INTRAFLAGELLAR TRANSPORT PROTEIN 25 HOMOLOG"/>
    <property type="match status" value="1"/>
</dbReference>
<dbReference type="AlphaFoldDB" id="A0A075A3F2"/>
<name>A0A075A3F2_OPIVI</name>
<dbReference type="PANTHER" id="PTHR33906">
    <property type="entry name" value="INTRAFLAGELLAR TRANSPORT PROTEIN 25 HOMOLOG"/>
    <property type="match status" value="1"/>
</dbReference>
<evidence type="ECO:0000313" key="1">
    <source>
        <dbReference type="EMBL" id="KER34183.1"/>
    </source>
</evidence>
<evidence type="ECO:0008006" key="3">
    <source>
        <dbReference type="Google" id="ProtNLM"/>
    </source>
</evidence>
<gene>
    <name evidence="1" type="ORF">T265_12439</name>
</gene>
<dbReference type="RefSeq" id="XP_009162119.1">
    <property type="nucleotide sequence ID" value="XM_009163855.1"/>
</dbReference>
<dbReference type="GeneID" id="20326607"/>
<keyword evidence="2" id="KW-1185">Reference proteome</keyword>
<dbReference type="CTD" id="20326607"/>
<dbReference type="InterPro" id="IPR008979">
    <property type="entry name" value="Galactose-bd-like_sf"/>
</dbReference>
<proteinExistence type="predicted"/>
<dbReference type="Gene3D" id="2.60.120.260">
    <property type="entry name" value="Galactose-binding domain-like"/>
    <property type="match status" value="1"/>
</dbReference>
<dbReference type="KEGG" id="ovi:T265_12439"/>
<accession>A0A075A3F2</accession>
<dbReference type="OrthoDB" id="271080at2759"/>
<dbReference type="InterPro" id="IPR033558">
    <property type="entry name" value="IFT25"/>
</dbReference>
<dbReference type="Proteomes" id="UP000054324">
    <property type="component" value="Unassembled WGS sequence"/>
</dbReference>
<protein>
    <recommendedName>
        <fullName evidence="3">Intraflagellar transport protein 25 homolog</fullName>
    </recommendedName>
</protein>
<dbReference type="GO" id="GO:0030992">
    <property type="term" value="C:intraciliary transport particle B"/>
    <property type="evidence" value="ECO:0007669"/>
    <property type="project" value="InterPro"/>
</dbReference>
<reference evidence="1 2" key="1">
    <citation type="submission" date="2013-11" db="EMBL/GenBank/DDBJ databases">
        <title>Opisthorchis viverrini - life in the bile duct.</title>
        <authorList>
            <person name="Young N.D."/>
            <person name="Nagarajan N."/>
            <person name="Lin S.J."/>
            <person name="Korhonen P.K."/>
            <person name="Jex A.R."/>
            <person name="Hall R.S."/>
            <person name="Safavi-Hemami H."/>
            <person name="Kaewkong W."/>
            <person name="Bertrand D."/>
            <person name="Gao S."/>
            <person name="Seet Q."/>
            <person name="Wongkham S."/>
            <person name="Teh B.T."/>
            <person name="Wongkham C."/>
            <person name="Intapan P.M."/>
            <person name="Maleewong W."/>
            <person name="Yang X."/>
            <person name="Hu M."/>
            <person name="Wang Z."/>
            <person name="Hofmann A."/>
            <person name="Sternberg P.W."/>
            <person name="Tan P."/>
            <person name="Wang J."/>
            <person name="Gasser R.B."/>
        </authorList>
    </citation>
    <scope>NUCLEOTIDE SEQUENCE [LARGE SCALE GENOMIC DNA]</scope>
</reference>
<dbReference type="STRING" id="6198.A0A075A3F2"/>
<organism evidence="1 2">
    <name type="scientific">Opisthorchis viverrini</name>
    <name type="common">Southeast Asian liver fluke</name>
    <dbReference type="NCBI Taxonomy" id="6198"/>
    <lineage>
        <taxon>Eukaryota</taxon>
        <taxon>Metazoa</taxon>
        <taxon>Spiralia</taxon>
        <taxon>Lophotrochozoa</taxon>
        <taxon>Platyhelminthes</taxon>
        <taxon>Trematoda</taxon>
        <taxon>Digenea</taxon>
        <taxon>Opisthorchiida</taxon>
        <taxon>Opisthorchiata</taxon>
        <taxon>Opisthorchiidae</taxon>
        <taxon>Opisthorchis</taxon>
    </lineage>
</organism>
<evidence type="ECO:0000313" key="2">
    <source>
        <dbReference type="Proteomes" id="UP000054324"/>
    </source>
</evidence>